<reference evidence="15" key="1">
    <citation type="submission" date="2023-03" db="EMBL/GenBank/DDBJ databases">
        <title>Massive genome expansion in bonnet fungi (Mycena s.s.) driven by repeated elements and novel gene families across ecological guilds.</title>
        <authorList>
            <consortium name="Lawrence Berkeley National Laboratory"/>
            <person name="Harder C.B."/>
            <person name="Miyauchi S."/>
            <person name="Viragh M."/>
            <person name="Kuo A."/>
            <person name="Thoen E."/>
            <person name="Andreopoulos B."/>
            <person name="Lu D."/>
            <person name="Skrede I."/>
            <person name="Drula E."/>
            <person name="Henrissat B."/>
            <person name="Morin E."/>
            <person name="Kohler A."/>
            <person name="Barry K."/>
            <person name="LaButti K."/>
            <person name="Morin E."/>
            <person name="Salamov A."/>
            <person name="Lipzen A."/>
            <person name="Mereny Z."/>
            <person name="Hegedus B."/>
            <person name="Baldrian P."/>
            <person name="Stursova M."/>
            <person name="Weitz H."/>
            <person name="Taylor A."/>
            <person name="Grigoriev I.V."/>
            <person name="Nagy L.G."/>
            <person name="Martin F."/>
            <person name="Kauserud H."/>
        </authorList>
    </citation>
    <scope>NUCLEOTIDE SEQUENCE</scope>
    <source>
        <strain evidence="15">CBHHK200</strain>
    </source>
</reference>
<feature type="domain" description="Glutaminyl-tRNA synthetase class Ib non-specific RNA-binding" evidence="13">
    <location>
        <begin position="14"/>
        <end position="171"/>
    </location>
</feature>
<dbReference type="InterPro" id="IPR020059">
    <property type="entry name" value="Glu/Gln-tRNA-synth_Ib_codon-bd"/>
</dbReference>
<dbReference type="Pfam" id="PF04558">
    <property type="entry name" value="tRNA_synt_1c_R1"/>
    <property type="match status" value="1"/>
</dbReference>
<dbReference type="NCBIfam" id="TIGR00440">
    <property type="entry name" value="glnS"/>
    <property type="match status" value="1"/>
</dbReference>
<feature type="domain" description="Glutamyl/glutaminyl-tRNA synthetase class Ib anti-codon binding" evidence="12">
    <location>
        <begin position="565"/>
        <end position="666"/>
    </location>
</feature>
<feature type="region of interest" description="Disordered" evidence="10">
    <location>
        <begin position="745"/>
        <end position="777"/>
    </location>
</feature>
<comment type="similarity">
    <text evidence="1 9">Belongs to the class-I aminoacyl-tRNA synthetase family.</text>
</comment>
<dbReference type="Pfam" id="PF03950">
    <property type="entry name" value="tRNA-synt_1c_C"/>
    <property type="match status" value="1"/>
</dbReference>
<dbReference type="GO" id="GO:0004819">
    <property type="term" value="F:glutamine-tRNA ligase activity"/>
    <property type="evidence" value="ECO:0007669"/>
    <property type="project" value="UniProtKB-EC"/>
</dbReference>
<dbReference type="InterPro" id="IPR007639">
    <property type="entry name" value="Gln-tRNA-synth_Ib_RNA-bd_N"/>
</dbReference>
<dbReference type="EMBL" id="JARJCM010000006">
    <property type="protein sequence ID" value="KAJ7044523.1"/>
    <property type="molecule type" value="Genomic_DNA"/>
</dbReference>
<name>A0AAD6THU7_9AGAR</name>
<dbReference type="CDD" id="cd00807">
    <property type="entry name" value="GlnRS_core"/>
    <property type="match status" value="1"/>
</dbReference>
<feature type="region of interest" description="Disordered" evidence="10">
    <location>
        <begin position="190"/>
        <end position="218"/>
    </location>
</feature>
<dbReference type="Pfam" id="PF00749">
    <property type="entry name" value="tRNA-synt_1c"/>
    <property type="match status" value="1"/>
</dbReference>
<evidence type="ECO:0000259" key="13">
    <source>
        <dbReference type="Pfam" id="PF04558"/>
    </source>
</evidence>
<dbReference type="InterPro" id="IPR042558">
    <property type="entry name" value="Gln-tRNA-synth_Ib_RNA-bd_N_1"/>
</dbReference>
<dbReference type="PANTHER" id="PTHR43097">
    <property type="entry name" value="GLUTAMINE-TRNA LIGASE"/>
    <property type="match status" value="1"/>
</dbReference>
<dbReference type="InterPro" id="IPR011035">
    <property type="entry name" value="Ribosomal_bL25/Gln-tRNA_synth"/>
</dbReference>
<dbReference type="InterPro" id="IPR014729">
    <property type="entry name" value="Rossmann-like_a/b/a_fold"/>
</dbReference>
<evidence type="ECO:0000256" key="4">
    <source>
        <dbReference type="ARBA" id="ARBA00022741"/>
    </source>
</evidence>
<dbReference type="GO" id="GO:0005524">
    <property type="term" value="F:ATP binding"/>
    <property type="evidence" value="ECO:0007669"/>
    <property type="project" value="UniProtKB-KW"/>
</dbReference>
<dbReference type="Gene3D" id="2.40.240.10">
    <property type="entry name" value="Ribosomal Protein L25, Chain P"/>
    <property type="match status" value="2"/>
</dbReference>
<feature type="domain" description="Glutamyl/glutaminyl-tRNA synthetase class Ib catalytic" evidence="11">
    <location>
        <begin position="253"/>
        <end position="561"/>
    </location>
</feature>
<dbReference type="Pfam" id="PF20974">
    <property type="entry name" value="tRNA-synt_1c_C2"/>
    <property type="match status" value="1"/>
</dbReference>
<accession>A0AAD6THU7</accession>
<feature type="compositionally biased region" description="Basic and acidic residues" evidence="10">
    <location>
        <begin position="190"/>
        <end position="202"/>
    </location>
</feature>
<feature type="domain" description="tRNA synthetases class I (E and Q) anti-codon binding" evidence="14">
    <location>
        <begin position="678"/>
        <end position="735"/>
    </location>
</feature>
<feature type="compositionally biased region" description="Basic and acidic residues" evidence="10">
    <location>
        <begin position="745"/>
        <end position="758"/>
    </location>
</feature>
<dbReference type="Gene3D" id="1.10.8.1290">
    <property type="entry name" value="Glutaminyl-tRNA synthetase, non-specific RNA binding region part 1, domain 1"/>
    <property type="match status" value="1"/>
</dbReference>
<dbReference type="GO" id="GO:0005829">
    <property type="term" value="C:cytosol"/>
    <property type="evidence" value="ECO:0007669"/>
    <property type="project" value="TreeGrafter"/>
</dbReference>
<evidence type="ECO:0000259" key="14">
    <source>
        <dbReference type="Pfam" id="PF20974"/>
    </source>
</evidence>
<dbReference type="Proteomes" id="UP001218188">
    <property type="component" value="Unassembled WGS sequence"/>
</dbReference>
<evidence type="ECO:0000256" key="3">
    <source>
        <dbReference type="ARBA" id="ARBA00022598"/>
    </source>
</evidence>
<keyword evidence="4 9" id="KW-0547">Nucleotide-binding</keyword>
<evidence type="ECO:0000256" key="6">
    <source>
        <dbReference type="ARBA" id="ARBA00022917"/>
    </source>
</evidence>
<keyword evidence="5 9" id="KW-0067">ATP-binding</keyword>
<evidence type="ECO:0000256" key="8">
    <source>
        <dbReference type="ARBA" id="ARBA00048270"/>
    </source>
</evidence>
<dbReference type="FunFam" id="2.40.240.10:FF:000007">
    <property type="entry name" value="Glutamine--tRNA ligase"/>
    <property type="match status" value="1"/>
</dbReference>
<sequence>MSKPAKADPAADPVVPLLKSIGLSQAKAIEAVKSPKIAAELKDIVETYGLHTRAEKLDDKQASLVVALAGQLVKSDPIAEDGRAYVVQRIVDARLKTVEQVTAAVKYVESHPAPIDDADFDKDCGVGFSITPAELYEQIAKFTTDAAIAGWSSLGQAMSGVRTIPELRWANTLEIKNTVEKVFNDKFGAKEAAKPKGKEPKKPGPAKTDAPTTEPPRKSVFEEGFLGALHKPGGNPQIRPELREQHLAVTGGKVFTRFPPEPNGYLHIGHSKAIFVSFGYAAHHGGKCYLRYDDTNPEKEEAQYFESILEMVRWLGFEPWKITYSSDYFQRLYELAVELVKRDKAYVCHCTQEEIKASRGEKSGQLPKACVHRTRPISESLVEFEKMKDGFYRPKEANLRMKQDLEDGNPQMWDLTAYRVLETPHHRTHDKWKIYPTYDYTHCLVDSFENISHSLCTTEFVASRQSYEWLCDALEVYKPRQSEFGRLNLEGTIMSKRKILALVQKGYVSGWDDPRLYTLIALRRRGVPPGAILSFVSSLGVSTAVSSIELARFEQNVRSYLEGTAPRLLMVLRPLKVTIENLPEDYLLMVEKPLHPKVAALGTTTIPFTRTIYIDADDFRLEDSKDYFRLAPGKTVGLFQAPHPITCTSYKTDPVSGQVIELICHMEDLAQVKKPKAFIQWVAEHAPSGSPVRVDEARIFHQLFKSDQPSSDFLDDVDPNSLEVVRGAMVETGFFSLAKRSLNEARREGKERTEKALKDSAQAAASPEDDTPRATSEQLVGNECIRFQGLRVAYFAVDKDSRLACLDEADGVEPTRKQGDYVVLNRIVSLKEDSGKAA</sequence>
<dbReference type="InterPro" id="IPR050132">
    <property type="entry name" value="Gln/Glu-tRNA_Ligase"/>
</dbReference>
<evidence type="ECO:0000259" key="12">
    <source>
        <dbReference type="Pfam" id="PF03950"/>
    </source>
</evidence>
<evidence type="ECO:0000259" key="11">
    <source>
        <dbReference type="Pfam" id="PF00749"/>
    </source>
</evidence>
<gene>
    <name evidence="15" type="ORF">C8F04DRAFT_1068639</name>
</gene>
<dbReference type="FunFam" id="3.40.50.620:FF:000183">
    <property type="entry name" value="Glutaminyl-tRNA synthetase"/>
    <property type="match status" value="1"/>
</dbReference>
<dbReference type="SUPFAM" id="SSF50715">
    <property type="entry name" value="Ribosomal protein L25-like"/>
    <property type="match status" value="1"/>
</dbReference>
<keyword evidence="16" id="KW-1185">Reference proteome</keyword>
<evidence type="ECO:0000256" key="7">
    <source>
        <dbReference type="ARBA" id="ARBA00023146"/>
    </source>
</evidence>
<dbReference type="InterPro" id="IPR000924">
    <property type="entry name" value="Glu/Gln-tRNA-synth"/>
</dbReference>
<comment type="catalytic activity">
    <reaction evidence="8">
        <text>tRNA(Gln) + L-glutamine + ATP = L-glutaminyl-tRNA(Gln) + AMP + diphosphate</text>
        <dbReference type="Rhea" id="RHEA:20121"/>
        <dbReference type="Rhea" id="RHEA-COMP:9662"/>
        <dbReference type="Rhea" id="RHEA-COMP:9681"/>
        <dbReference type="ChEBI" id="CHEBI:30616"/>
        <dbReference type="ChEBI" id="CHEBI:33019"/>
        <dbReference type="ChEBI" id="CHEBI:58359"/>
        <dbReference type="ChEBI" id="CHEBI:78442"/>
        <dbReference type="ChEBI" id="CHEBI:78521"/>
        <dbReference type="ChEBI" id="CHEBI:456215"/>
        <dbReference type="EC" id="6.1.1.18"/>
    </reaction>
</comment>
<dbReference type="SUPFAM" id="SSF52374">
    <property type="entry name" value="Nucleotidylyl transferase"/>
    <property type="match status" value="1"/>
</dbReference>
<keyword evidence="3 9" id="KW-0436">Ligase</keyword>
<dbReference type="InterPro" id="IPR020056">
    <property type="entry name" value="Rbsml_bL25/Gln-tRNA_synth_N"/>
</dbReference>
<comment type="caution">
    <text evidence="15">The sequence shown here is derived from an EMBL/GenBank/DDBJ whole genome shotgun (WGS) entry which is preliminary data.</text>
</comment>
<dbReference type="EC" id="6.1.1.18" evidence="2"/>
<protein>
    <recommendedName>
        <fullName evidence="2">glutamine--tRNA ligase</fullName>
        <ecNumber evidence="2">6.1.1.18</ecNumber>
    </recommendedName>
</protein>
<dbReference type="PANTHER" id="PTHR43097:SF4">
    <property type="entry name" value="GLUTAMINE--TRNA LIGASE"/>
    <property type="match status" value="1"/>
</dbReference>
<dbReference type="PRINTS" id="PR00987">
    <property type="entry name" value="TRNASYNTHGLU"/>
</dbReference>
<evidence type="ECO:0000256" key="1">
    <source>
        <dbReference type="ARBA" id="ARBA00005594"/>
    </source>
</evidence>
<evidence type="ECO:0000313" key="16">
    <source>
        <dbReference type="Proteomes" id="UP001218188"/>
    </source>
</evidence>
<evidence type="ECO:0000256" key="2">
    <source>
        <dbReference type="ARBA" id="ARBA00012836"/>
    </source>
</evidence>
<organism evidence="15 16">
    <name type="scientific">Mycena alexandri</name>
    <dbReference type="NCBI Taxonomy" id="1745969"/>
    <lineage>
        <taxon>Eukaryota</taxon>
        <taxon>Fungi</taxon>
        <taxon>Dikarya</taxon>
        <taxon>Basidiomycota</taxon>
        <taxon>Agaricomycotina</taxon>
        <taxon>Agaricomycetes</taxon>
        <taxon>Agaricomycetidae</taxon>
        <taxon>Agaricales</taxon>
        <taxon>Marasmiineae</taxon>
        <taxon>Mycenaceae</taxon>
        <taxon>Mycena</taxon>
    </lineage>
</organism>
<evidence type="ECO:0000256" key="10">
    <source>
        <dbReference type="SAM" id="MobiDB-lite"/>
    </source>
</evidence>
<dbReference type="InterPro" id="IPR020058">
    <property type="entry name" value="Glu/Gln-tRNA-synth_Ib_cat-dom"/>
</dbReference>
<dbReference type="InterPro" id="IPR004514">
    <property type="entry name" value="Gln-tRNA-synth"/>
</dbReference>
<dbReference type="InterPro" id="IPR049437">
    <property type="entry name" value="tRNA-synt_1c_C2"/>
</dbReference>
<dbReference type="GO" id="GO:0006425">
    <property type="term" value="P:glutaminyl-tRNA aminoacylation"/>
    <property type="evidence" value="ECO:0007669"/>
    <property type="project" value="InterPro"/>
</dbReference>
<keyword evidence="7 9" id="KW-0030">Aminoacyl-tRNA synthetase</keyword>
<evidence type="ECO:0000256" key="9">
    <source>
        <dbReference type="RuleBase" id="RU363037"/>
    </source>
</evidence>
<evidence type="ECO:0000313" key="15">
    <source>
        <dbReference type="EMBL" id="KAJ7044523.1"/>
    </source>
</evidence>
<keyword evidence="6 9" id="KW-0648">Protein biosynthesis</keyword>
<evidence type="ECO:0000256" key="5">
    <source>
        <dbReference type="ARBA" id="ARBA00022840"/>
    </source>
</evidence>
<dbReference type="Gene3D" id="3.40.50.620">
    <property type="entry name" value="HUPs"/>
    <property type="match status" value="1"/>
</dbReference>
<proteinExistence type="inferred from homology"/>
<dbReference type="AlphaFoldDB" id="A0AAD6THU7"/>